<keyword evidence="2" id="KW-1185">Reference proteome</keyword>
<reference evidence="1 2" key="1">
    <citation type="journal article" date="2018" name="Nat. Ecol. Evol.">
        <title>Pezizomycetes genomes reveal the molecular basis of ectomycorrhizal truffle lifestyle.</title>
        <authorList>
            <person name="Murat C."/>
            <person name="Payen T."/>
            <person name="Noel B."/>
            <person name="Kuo A."/>
            <person name="Morin E."/>
            <person name="Chen J."/>
            <person name="Kohler A."/>
            <person name="Krizsan K."/>
            <person name="Balestrini R."/>
            <person name="Da Silva C."/>
            <person name="Montanini B."/>
            <person name="Hainaut M."/>
            <person name="Levati E."/>
            <person name="Barry K.W."/>
            <person name="Belfiori B."/>
            <person name="Cichocki N."/>
            <person name="Clum A."/>
            <person name="Dockter R.B."/>
            <person name="Fauchery L."/>
            <person name="Guy J."/>
            <person name="Iotti M."/>
            <person name="Le Tacon F."/>
            <person name="Lindquist E.A."/>
            <person name="Lipzen A."/>
            <person name="Malagnac F."/>
            <person name="Mello A."/>
            <person name="Molinier V."/>
            <person name="Miyauchi S."/>
            <person name="Poulain J."/>
            <person name="Riccioni C."/>
            <person name="Rubini A."/>
            <person name="Sitrit Y."/>
            <person name="Splivallo R."/>
            <person name="Traeger S."/>
            <person name="Wang M."/>
            <person name="Zifcakova L."/>
            <person name="Wipf D."/>
            <person name="Zambonelli A."/>
            <person name="Paolocci F."/>
            <person name="Nowrousian M."/>
            <person name="Ottonello S."/>
            <person name="Baldrian P."/>
            <person name="Spatafora J.W."/>
            <person name="Henrissat B."/>
            <person name="Nagy L.G."/>
            <person name="Aury J.M."/>
            <person name="Wincker P."/>
            <person name="Grigoriev I.V."/>
            <person name="Bonfante P."/>
            <person name="Martin F.M."/>
        </authorList>
    </citation>
    <scope>NUCLEOTIDE SEQUENCE [LARGE SCALE GENOMIC DNA]</scope>
    <source>
        <strain evidence="1 2">CCBAS932</strain>
    </source>
</reference>
<accession>A0A3N4KHC2</accession>
<evidence type="ECO:0000313" key="2">
    <source>
        <dbReference type="Proteomes" id="UP000277580"/>
    </source>
</evidence>
<evidence type="ECO:0000313" key="1">
    <source>
        <dbReference type="EMBL" id="RPB08838.1"/>
    </source>
</evidence>
<organism evidence="1 2">
    <name type="scientific">Morchella conica CCBAS932</name>
    <dbReference type="NCBI Taxonomy" id="1392247"/>
    <lineage>
        <taxon>Eukaryota</taxon>
        <taxon>Fungi</taxon>
        <taxon>Dikarya</taxon>
        <taxon>Ascomycota</taxon>
        <taxon>Pezizomycotina</taxon>
        <taxon>Pezizomycetes</taxon>
        <taxon>Pezizales</taxon>
        <taxon>Morchellaceae</taxon>
        <taxon>Morchella</taxon>
    </lineage>
</organism>
<gene>
    <name evidence="1" type="ORF">P167DRAFT_577887</name>
</gene>
<name>A0A3N4KHC2_9PEZI</name>
<dbReference type="EMBL" id="ML119158">
    <property type="protein sequence ID" value="RPB08838.1"/>
    <property type="molecule type" value="Genomic_DNA"/>
</dbReference>
<dbReference type="AlphaFoldDB" id="A0A3N4KHC2"/>
<protein>
    <submittedName>
        <fullName evidence="1">Uncharacterized protein</fullName>
    </submittedName>
</protein>
<dbReference type="InParanoid" id="A0A3N4KHC2"/>
<dbReference type="Proteomes" id="UP000277580">
    <property type="component" value="Unassembled WGS sequence"/>
</dbReference>
<sequence>MTRTHRVLDDPPRSFGASYGFESIVPAVRMKEQSYWWLAAAPGIPCGIQSQCDHWPSAQRGEHWGLTTGCAMFTKVWTQKMNKIDRWVLGTHGGCAISMGSGSDPASEGRRFSASPPENALVLKYGNLTETWYKIGQRRSSMFSWCPWTEWRT</sequence>
<proteinExistence type="predicted"/>